<evidence type="ECO:0000313" key="3">
    <source>
        <dbReference type="Proteomes" id="UP000610373"/>
    </source>
</evidence>
<dbReference type="Proteomes" id="UP000610373">
    <property type="component" value="Unassembled WGS sequence"/>
</dbReference>
<proteinExistence type="predicted"/>
<sequence length="66" mass="7538">MVNKELNWLLSHPEIESKHIGEYVAIAKDAVVAHGKDFKEVLEKAEKIGKESFIHKVPPFDRELVV</sequence>
<organism evidence="2 3">
    <name type="scientific">Candidatus Argoarchaeum ethanivorans</name>
    <dbReference type="NCBI Taxonomy" id="2608793"/>
    <lineage>
        <taxon>Archaea</taxon>
        <taxon>Methanobacteriati</taxon>
        <taxon>Methanobacteriota</taxon>
        <taxon>Stenosarchaea group</taxon>
        <taxon>Methanomicrobia</taxon>
        <taxon>Methanosarcinales</taxon>
        <taxon>Methanosarcinales incertae sedis</taxon>
        <taxon>GOM Arc I cluster</taxon>
        <taxon>Candidatus Argoarchaeum</taxon>
    </lineage>
</organism>
<comment type="caution">
    <text evidence="2">The sequence shown here is derived from an EMBL/GenBank/DDBJ whole genome shotgun (WGS) entry which is preliminary data.</text>
</comment>
<dbReference type="AlphaFoldDB" id="A0A811TEA1"/>
<evidence type="ECO:0000313" key="2">
    <source>
        <dbReference type="EMBL" id="CAD6494160.1"/>
    </source>
</evidence>
<reference evidence="2" key="1">
    <citation type="submission" date="2020-10" db="EMBL/GenBank/DDBJ databases">
        <authorList>
            <person name="Hahn C.J."/>
            <person name="Laso-Perez R."/>
            <person name="Vulcano F."/>
            <person name="Vaziourakis K.-M."/>
            <person name="Stokke R."/>
            <person name="Steen I.H."/>
            <person name="Teske A."/>
            <person name="Boetius A."/>
            <person name="Liebeke M."/>
            <person name="Amann R."/>
            <person name="Knittel K."/>
        </authorList>
    </citation>
    <scope>NUCLEOTIDE SEQUENCE</scope>
    <source>
        <strain evidence="2">Gfbio:e3339647-f889-4370-9287-4fb5cb688e4c:AG392O15_GoMArc1</strain>
    </source>
</reference>
<dbReference type="InterPro" id="IPR043734">
    <property type="entry name" value="DUF5678"/>
</dbReference>
<protein>
    <recommendedName>
        <fullName evidence="1">DUF5678 domain-containing protein</fullName>
    </recommendedName>
</protein>
<feature type="domain" description="DUF5678" evidence="1">
    <location>
        <begin position="14"/>
        <end position="59"/>
    </location>
</feature>
<dbReference type="Pfam" id="PF18929">
    <property type="entry name" value="DUF5678"/>
    <property type="match status" value="1"/>
</dbReference>
<name>A0A811TEA1_9EURY</name>
<evidence type="ECO:0000259" key="1">
    <source>
        <dbReference type="Pfam" id="PF18929"/>
    </source>
</evidence>
<dbReference type="EMBL" id="CAJHIO010000063">
    <property type="protein sequence ID" value="CAD6494160.1"/>
    <property type="molecule type" value="Genomic_DNA"/>
</dbReference>
<accession>A0A811TEA1</accession>
<gene>
    <name evidence="2" type="ORF">CHKLHMKO_00639</name>
</gene>